<evidence type="ECO:0000313" key="1">
    <source>
        <dbReference type="EMBL" id="KAK8206740.1"/>
    </source>
</evidence>
<dbReference type="EMBL" id="JAMKPW020000022">
    <property type="protein sequence ID" value="KAK8206740.1"/>
    <property type="molecule type" value="Genomic_DNA"/>
</dbReference>
<gene>
    <name evidence="1" type="ORF">M8818_004574</name>
</gene>
<protein>
    <submittedName>
        <fullName evidence="1">Uncharacterized protein</fullName>
    </submittedName>
</protein>
<reference evidence="1" key="1">
    <citation type="submission" date="2024-02" db="EMBL/GenBank/DDBJ databases">
        <title>Metagenome Assembled Genome of Zalaria obscura JY119.</title>
        <authorList>
            <person name="Vighnesh L."/>
            <person name="Jagadeeshwari U."/>
            <person name="Venkata Ramana C."/>
            <person name="Sasikala C."/>
        </authorList>
    </citation>
    <scope>NUCLEOTIDE SEQUENCE</scope>
    <source>
        <strain evidence="1">JY119</strain>
    </source>
</reference>
<keyword evidence="2" id="KW-1185">Reference proteome</keyword>
<comment type="caution">
    <text evidence="1">The sequence shown here is derived from an EMBL/GenBank/DDBJ whole genome shotgun (WGS) entry which is preliminary data.</text>
</comment>
<sequence>MRSKCDYWNAQKGVHVPHFASDLMRGVQHPSAVSCDVSVLLLTAPPSGVAIMPSIVNGKGKRNSSRLSSPPTRTATDAKASGFVEPPLATKPSYEDHPGGGAFGTMADMQALGQLPNAKVKARVRGDPARRSTLGKHAAHLGADIQDTPEGTPAFETRAGSGAPEADLPPPLALPIVDDERDQDYTPEAKKKSTRSRLSRGTGTPLAGGVDTPTPAPAPAPAKRTETPSSANSSRPPSVPVPTTSRAEDKRLQGIVDAAVERSKKVGNPILGQAIQDIYLEGVSNPHLKNLLFVMLGRDATEEQQKEFRDLINRAKKRIRAGANVDASDEAGTAPSSGRSRTRSTAPGDGPARPSIEVSAPTRKGPRISLKVKSPEKKNSGTKRDSGKDITGKKRSDSVSSTSSLSSLTSFDDDAEDLMEADEGGQADAKPNGRLTIVPSHRGAKRSSADADLPPEDRDKSFAAKKQKYQTTLAITRWDDFESDVRDRDSRKPKPMIRLHHSAHPTDPPVRLVANGQAKSPARNKGPAVDSDIGSPLSELSSPASSPRGTPQRLDMPVTGIKKKAKTKQSPEKKQTAYHAMGEPGSSGGRGSPIGYDDNEVPCYFAFRILFLMLFGPPSPALTLEKQSENNDFCESCGGSGYLLCCDGCERSFHFSCLDPPISQDASELDEPWFCFKCLAKRDEPKKRQRGLFAALLSNLEQRNPSTYLLPQDIREYFVDVGTGKDGRFTTATGQKTRSRAGYDELPDLLKIKDGKGNVILCYQCGKSSTGRREIITCDFCNEHWHLDCLDPPRANPPARGIDGRKIGDWMCPLHVDHELAEIDTSRLVREPGNRKIRIRKPRNARVVDTALQRGFANNGLVEIQNDSSDEDSEFYEEENEQGTIFRLPEKGVKLDFIDKVKRVKDASYFRRMQQIALIEQQKAANRERFQRRSFVEQKVALNLAQLAQQTPDLNISSDQVENLVDTLIAEAPSDVVEKMTAAENLPPSPPSDGAKELSDEQRQELLMLQELIRRRLEGSVKTG</sequence>
<name>A0ACC3SBI8_9PEZI</name>
<proteinExistence type="predicted"/>
<evidence type="ECO:0000313" key="2">
    <source>
        <dbReference type="Proteomes" id="UP001320706"/>
    </source>
</evidence>
<organism evidence="1 2">
    <name type="scientific">Zalaria obscura</name>
    <dbReference type="NCBI Taxonomy" id="2024903"/>
    <lineage>
        <taxon>Eukaryota</taxon>
        <taxon>Fungi</taxon>
        <taxon>Dikarya</taxon>
        <taxon>Ascomycota</taxon>
        <taxon>Pezizomycotina</taxon>
        <taxon>Dothideomycetes</taxon>
        <taxon>Dothideomycetidae</taxon>
        <taxon>Dothideales</taxon>
        <taxon>Zalariaceae</taxon>
        <taxon>Zalaria</taxon>
    </lineage>
</organism>
<accession>A0ACC3SBI8</accession>
<dbReference type="Proteomes" id="UP001320706">
    <property type="component" value="Unassembled WGS sequence"/>
</dbReference>